<evidence type="ECO:0000256" key="6">
    <source>
        <dbReference type="ARBA" id="ARBA00022448"/>
    </source>
</evidence>
<dbReference type="InterPro" id="IPR001750">
    <property type="entry name" value="ND/Mrp_TM"/>
</dbReference>
<keyword evidence="14 17" id="KW-0496">Mitochondrion</keyword>
<sequence length="457" mass="54778">MLCFMMKLNLMFFFLFFFNLMFNYVNKVFFMLIMMFIFIIMMMKSSFMVTGFYSIYGYLMMIDNYSKGLIMLSIWILFLMVMASIMLFKLKYFNDMFININILMLMILFLVFSVMNLFFFYILFEFSLIPMLLLIFGWGMQVERLQAGMYMLFYTLFSSLPLMLLIFFIYYEENTFMFDLMFLMKLFYFNNNFFFYHYFMMVFPFLVKLPMFIFHLWLPKAHVEAPVSGSMILAGVMLKLGSYGMLRLMLIFEKFCMYYNYIFMIWMLIGSFYISMICLIQVDLKMLVAYSSVVHMGIMMVGMMTLTKLGYLGGYFMMLSHGLCSSGLFCLVNFNYERLMSRSFFFNKGMMTLMPKMSLWWFLLCVMNMSSPPSLNLLSEIFLISVIINFSLMFLIFIMVICFLSAVYSLYLFSFTQHGKFKESNLMFLSSFMVEFLIVFLHWLPMNVIFLNLDFFV</sequence>
<keyword evidence="15 17" id="KW-0472">Membrane</keyword>
<feature type="transmembrane region" description="Helical" evidence="17">
    <location>
        <begin position="32"/>
        <end position="56"/>
    </location>
</feature>
<dbReference type="PANTHER" id="PTHR43507:SF20">
    <property type="entry name" value="NADH-UBIQUINONE OXIDOREDUCTASE CHAIN 4"/>
    <property type="match status" value="1"/>
</dbReference>
<keyword evidence="8 17" id="KW-0812">Transmembrane</keyword>
<evidence type="ECO:0000256" key="10">
    <source>
        <dbReference type="ARBA" id="ARBA00022982"/>
    </source>
</evidence>
<evidence type="ECO:0000256" key="16">
    <source>
        <dbReference type="ARBA" id="ARBA00049551"/>
    </source>
</evidence>
<evidence type="ECO:0000256" key="14">
    <source>
        <dbReference type="ARBA" id="ARBA00023128"/>
    </source>
</evidence>
<dbReference type="GO" id="GO:0031966">
    <property type="term" value="C:mitochondrial membrane"/>
    <property type="evidence" value="ECO:0007669"/>
    <property type="project" value="UniProtKB-SubCell"/>
</dbReference>
<evidence type="ECO:0000256" key="7">
    <source>
        <dbReference type="ARBA" id="ARBA00022660"/>
    </source>
</evidence>
<comment type="function">
    <text evidence="17">Core subunit of the mitochondrial membrane respiratory chain NADH dehydrogenase (Complex I) which catalyzes electron transfer from NADH through the respiratory chain, using ubiquinone as an electron acceptor. Essential for the catalytic activity and assembly of complex I.</text>
</comment>
<proteinExistence type="inferred from homology"/>
<feature type="transmembrane region" description="Helical" evidence="17">
    <location>
        <begin position="6"/>
        <end position="25"/>
    </location>
</feature>
<evidence type="ECO:0000259" key="19">
    <source>
        <dbReference type="Pfam" id="PF01059"/>
    </source>
</evidence>
<keyword evidence="13 17" id="KW-0830">Ubiquinone</keyword>
<dbReference type="GO" id="GO:0003954">
    <property type="term" value="F:NADH dehydrogenase activity"/>
    <property type="evidence" value="ECO:0007669"/>
    <property type="project" value="TreeGrafter"/>
</dbReference>
<keyword evidence="11 17" id="KW-1133">Transmembrane helix</keyword>
<keyword evidence="10 17" id="KW-0249">Electron transport</keyword>
<geneLocation type="mitochondrion" evidence="20"/>
<evidence type="ECO:0000313" key="20">
    <source>
        <dbReference type="EMBL" id="ALJ93746.1"/>
    </source>
</evidence>
<keyword evidence="12 17" id="KW-0520">NAD</keyword>
<reference evidence="20" key="1">
    <citation type="submission" date="2016-04" db="EMBL/GenBank/DDBJ databases">
        <title>The complete mitochondrial genome of Gasteruption parvicollarium.</title>
        <authorList>
            <person name="Wei S.J."/>
            <person name="Wu Q.L."/>
        </authorList>
    </citation>
    <scope>NUCLEOTIDE SEQUENCE</scope>
</reference>
<feature type="transmembrane region" description="Helical" evidence="17">
    <location>
        <begin position="68"/>
        <end position="88"/>
    </location>
</feature>
<dbReference type="EC" id="7.1.1.2" evidence="4 17"/>
<accession>A0A2S0B5G6</accession>
<feature type="transmembrane region" description="Helical" evidence="17">
    <location>
        <begin position="312"/>
        <end position="336"/>
    </location>
</feature>
<feature type="transmembrane region" description="Helical" evidence="17">
    <location>
        <begin position="118"/>
        <end position="139"/>
    </location>
</feature>
<dbReference type="PRINTS" id="PR01437">
    <property type="entry name" value="NUOXDRDTASE4"/>
</dbReference>
<feature type="domain" description="NADH:ubiquinone oxidoreductase chain 4 N-terminal" evidence="19">
    <location>
        <begin position="5"/>
        <end position="110"/>
    </location>
</feature>
<dbReference type="InterPro" id="IPR003918">
    <property type="entry name" value="NADH_UbQ_OxRdtase"/>
</dbReference>
<dbReference type="Pfam" id="PF01059">
    <property type="entry name" value="Oxidored_q5_N"/>
    <property type="match status" value="1"/>
</dbReference>
<dbReference type="GO" id="GO:0008137">
    <property type="term" value="F:NADH dehydrogenase (ubiquinone) activity"/>
    <property type="evidence" value="ECO:0007669"/>
    <property type="project" value="UniProtKB-UniRule"/>
</dbReference>
<feature type="transmembrane region" description="Helical" evidence="17">
    <location>
        <begin position="151"/>
        <end position="171"/>
    </location>
</feature>
<evidence type="ECO:0000256" key="9">
    <source>
        <dbReference type="ARBA" id="ARBA00022967"/>
    </source>
</evidence>
<feature type="transmembrane region" description="Helical" evidence="17">
    <location>
        <begin position="230"/>
        <end position="252"/>
    </location>
</feature>
<evidence type="ECO:0000256" key="3">
    <source>
        <dbReference type="ARBA" id="ARBA00009025"/>
    </source>
</evidence>
<evidence type="ECO:0000256" key="2">
    <source>
        <dbReference type="ARBA" id="ARBA00004225"/>
    </source>
</evidence>
<dbReference type="InterPro" id="IPR000260">
    <property type="entry name" value="NADH4_N"/>
</dbReference>
<feature type="transmembrane region" description="Helical" evidence="17">
    <location>
        <begin position="426"/>
        <end position="444"/>
    </location>
</feature>
<evidence type="ECO:0000256" key="15">
    <source>
        <dbReference type="ARBA" id="ARBA00023136"/>
    </source>
</evidence>
<organism evidence="20">
    <name type="scientific">Gasteruption parvicollarium</name>
    <dbReference type="NCBI Taxonomy" id="1738629"/>
    <lineage>
        <taxon>Eukaryota</taxon>
        <taxon>Metazoa</taxon>
        <taxon>Ecdysozoa</taxon>
        <taxon>Arthropoda</taxon>
        <taxon>Hexapoda</taxon>
        <taxon>Insecta</taxon>
        <taxon>Pterygota</taxon>
        <taxon>Neoptera</taxon>
        <taxon>Endopterygota</taxon>
        <taxon>Hymenoptera</taxon>
        <taxon>Apocrita</taxon>
        <taxon>Evanioidea</taxon>
        <taxon>Gasteruptiidae</taxon>
        <taxon>Gasteruption</taxon>
    </lineage>
</organism>
<feature type="transmembrane region" description="Helical" evidence="17">
    <location>
        <begin position="195"/>
        <end position="218"/>
    </location>
</feature>
<evidence type="ECO:0000256" key="5">
    <source>
        <dbReference type="ARBA" id="ARBA00021006"/>
    </source>
</evidence>
<comment type="function">
    <text evidence="1">Core subunit of the mitochondrial membrane respiratory chain NADH dehydrogenase (Complex I) that is believed to belong to the minimal assembly required for catalysis. Complex I functions in the transfer of electrons from NADH to the respiratory chain. The immediate electron acceptor for the enzyme is believed to be ubiquinone.</text>
</comment>
<comment type="similarity">
    <text evidence="3 17">Belongs to the complex I subunit 4 family.</text>
</comment>
<protein>
    <recommendedName>
        <fullName evidence="5 17">NADH-ubiquinone oxidoreductase chain 4</fullName>
        <ecNumber evidence="4 17">7.1.1.2</ecNumber>
    </recommendedName>
</protein>
<comment type="catalytic activity">
    <reaction evidence="16 17">
        <text>a ubiquinone + NADH + 5 H(+)(in) = a ubiquinol + NAD(+) + 4 H(+)(out)</text>
        <dbReference type="Rhea" id="RHEA:29091"/>
        <dbReference type="Rhea" id="RHEA-COMP:9565"/>
        <dbReference type="Rhea" id="RHEA-COMP:9566"/>
        <dbReference type="ChEBI" id="CHEBI:15378"/>
        <dbReference type="ChEBI" id="CHEBI:16389"/>
        <dbReference type="ChEBI" id="CHEBI:17976"/>
        <dbReference type="ChEBI" id="CHEBI:57540"/>
        <dbReference type="ChEBI" id="CHEBI:57945"/>
        <dbReference type="EC" id="7.1.1.2"/>
    </reaction>
</comment>
<dbReference type="GO" id="GO:0048039">
    <property type="term" value="F:ubiquinone binding"/>
    <property type="evidence" value="ECO:0007669"/>
    <property type="project" value="TreeGrafter"/>
</dbReference>
<dbReference type="PANTHER" id="PTHR43507">
    <property type="entry name" value="NADH-UBIQUINONE OXIDOREDUCTASE CHAIN 4"/>
    <property type="match status" value="1"/>
</dbReference>
<evidence type="ECO:0000256" key="11">
    <source>
        <dbReference type="ARBA" id="ARBA00022989"/>
    </source>
</evidence>
<keyword evidence="9" id="KW-1278">Translocase</keyword>
<evidence type="ECO:0000256" key="13">
    <source>
        <dbReference type="ARBA" id="ARBA00023075"/>
    </source>
</evidence>
<keyword evidence="7 17" id="KW-0679">Respiratory chain</keyword>
<gene>
    <name evidence="20" type="primary">ND4</name>
</gene>
<feature type="transmembrane region" description="Helical" evidence="17">
    <location>
        <begin position="95"/>
        <end position="112"/>
    </location>
</feature>
<dbReference type="AlphaFoldDB" id="A0A2S0B5G6"/>
<dbReference type="EMBL" id="KR270643">
    <property type="protein sequence ID" value="ALJ93746.1"/>
    <property type="molecule type" value="Genomic_DNA"/>
</dbReference>
<evidence type="ECO:0000256" key="12">
    <source>
        <dbReference type="ARBA" id="ARBA00023027"/>
    </source>
</evidence>
<dbReference type="GO" id="GO:0015990">
    <property type="term" value="P:electron transport coupled proton transport"/>
    <property type="evidence" value="ECO:0007669"/>
    <property type="project" value="TreeGrafter"/>
</dbReference>
<evidence type="ECO:0000259" key="18">
    <source>
        <dbReference type="Pfam" id="PF00361"/>
    </source>
</evidence>
<evidence type="ECO:0000256" key="1">
    <source>
        <dbReference type="ARBA" id="ARBA00003257"/>
    </source>
</evidence>
<evidence type="ECO:0000256" key="17">
    <source>
        <dbReference type="RuleBase" id="RU003297"/>
    </source>
</evidence>
<feature type="transmembrane region" description="Helical" evidence="17">
    <location>
        <begin position="381"/>
        <end position="414"/>
    </location>
</feature>
<dbReference type="Pfam" id="PF00361">
    <property type="entry name" value="Proton_antipo_M"/>
    <property type="match status" value="1"/>
</dbReference>
<evidence type="ECO:0000256" key="4">
    <source>
        <dbReference type="ARBA" id="ARBA00012944"/>
    </source>
</evidence>
<keyword evidence="6 17" id="KW-0813">Transport</keyword>
<comment type="subcellular location">
    <subcellularLocation>
        <location evidence="2 17">Mitochondrion membrane</location>
        <topology evidence="2 17">Multi-pass membrane protein</topology>
    </subcellularLocation>
</comment>
<name>A0A2S0B5G6_9HYME</name>
<feature type="domain" description="NADH:quinone oxidoreductase/Mrp antiporter transmembrane" evidence="18">
    <location>
        <begin position="115"/>
        <end position="401"/>
    </location>
</feature>
<evidence type="ECO:0000256" key="8">
    <source>
        <dbReference type="ARBA" id="ARBA00022692"/>
    </source>
</evidence>
<feature type="transmembrane region" description="Helical" evidence="17">
    <location>
        <begin position="258"/>
        <end position="280"/>
    </location>
</feature>
<dbReference type="GO" id="GO:0042773">
    <property type="term" value="P:ATP synthesis coupled electron transport"/>
    <property type="evidence" value="ECO:0007669"/>
    <property type="project" value="InterPro"/>
</dbReference>